<dbReference type="PANTHER" id="PTHR43179:SF7">
    <property type="entry name" value="RHAMNOSYLTRANSFERASE WBBL"/>
    <property type="match status" value="1"/>
</dbReference>
<evidence type="ECO:0000313" key="4">
    <source>
        <dbReference type="Proteomes" id="UP000178851"/>
    </source>
</evidence>
<accession>A0A1F7YE86</accession>
<proteinExistence type="predicted"/>
<sequence length="284" mass="33016">MTKIKVSIIIVDYKQKEKLFNCLDSIRESKPKSNYEVIVVDNDPTSLSIAGLQGVTYVKSSRNGGYGYGNNLGAKYAKGEYLLILNPDTRIVKDAIDQLVKFLDKNKNAGIVAPNLIDIKGKIFRQLSLQALTPIRAIFSMSFVNNFFPRKRDFATNKPLEVEEVPGSAFLIRSEVFEKAGMFDENIFMYFEESDIGKRVRNLNYKIFVNPKAEVLHYWYQRFDEKRKKIFEKSRFYYFKKHYGILKALIVEIFCRFSKRHAALVLILILSLFIMTVTLYYIKK</sequence>
<dbReference type="Pfam" id="PF00535">
    <property type="entry name" value="Glycos_transf_2"/>
    <property type="match status" value="1"/>
</dbReference>
<dbReference type="Gene3D" id="3.90.550.10">
    <property type="entry name" value="Spore Coat Polysaccharide Biosynthesis Protein SpsA, Chain A"/>
    <property type="match status" value="1"/>
</dbReference>
<keyword evidence="1" id="KW-0472">Membrane</keyword>
<dbReference type="SUPFAM" id="SSF53448">
    <property type="entry name" value="Nucleotide-diphospho-sugar transferases"/>
    <property type="match status" value="1"/>
</dbReference>
<keyword evidence="1" id="KW-0812">Transmembrane</keyword>
<gene>
    <name evidence="3" type="ORF">A2627_03145</name>
</gene>
<dbReference type="Proteomes" id="UP000178851">
    <property type="component" value="Unassembled WGS sequence"/>
</dbReference>
<dbReference type="EMBL" id="MGGI01000025">
    <property type="protein sequence ID" value="OGM24938.1"/>
    <property type="molecule type" value="Genomic_DNA"/>
</dbReference>
<name>A0A1F7YE86_9BACT</name>
<protein>
    <recommendedName>
        <fullName evidence="2">Glycosyltransferase 2-like domain-containing protein</fullName>
    </recommendedName>
</protein>
<keyword evidence="1" id="KW-1133">Transmembrane helix</keyword>
<comment type="caution">
    <text evidence="3">The sequence shown here is derived from an EMBL/GenBank/DDBJ whole genome shotgun (WGS) entry which is preliminary data.</text>
</comment>
<dbReference type="CDD" id="cd04186">
    <property type="entry name" value="GT_2_like_c"/>
    <property type="match status" value="1"/>
</dbReference>
<reference evidence="3 4" key="1">
    <citation type="journal article" date="2016" name="Nat. Commun.">
        <title>Thousands of microbial genomes shed light on interconnected biogeochemical processes in an aquifer system.</title>
        <authorList>
            <person name="Anantharaman K."/>
            <person name="Brown C.T."/>
            <person name="Hug L.A."/>
            <person name="Sharon I."/>
            <person name="Castelle C.J."/>
            <person name="Probst A.J."/>
            <person name="Thomas B.C."/>
            <person name="Singh A."/>
            <person name="Wilkins M.J."/>
            <person name="Karaoz U."/>
            <person name="Brodie E.L."/>
            <person name="Williams K.H."/>
            <person name="Hubbard S.S."/>
            <person name="Banfield J.F."/>
        </authorList>
    </citation>
    <scope>NUCLEOTIDE SEQUENCE [LARGE SCALE GENOMIC DNA]</scope>
</reference>
<dbReference type="PANTHER" id="PTHR43179">
    <property type="entry name" value="RHAMNOSYLTRANSFERASE WBBL"/>
    <property type="match status" value="1"/>
</dbReference>
<dbReference type="AlphaFoldDB" id="A0A1F7YE86"/>
<evidence type="ECO:0000256" key="1">
    <source>
        <dbReference type="SAM" id="Phobius"/>
    </source>
</evidence>
<dbReference type="InterPro" id="IPR029044">
    <property type="entry name" value="Nucleotide-diphossugar_trans"/>
</dbReference>
<dbReference type="InterPro" id="IPR001173">
    <property type="entry name" value="Glyco_trans_2-like"/>
</dbReference>
<organism evidence="3 4">
    <name type="scientific">Candidatus Woesebacteria bacterium RIFCSPHIGHO2_01_FULL_39_28</name>
    <dbReference type="NCBI Taxonomy" id="1802496"/>
    <lineage>
        <taxon>Bacteria</taxon>
        <taxon>Candidatus Woeseibacteriota</taxon>
    </lineage>
</organism>
<feature type="domain" description="Glycosyltransferase 2-like" evidence="2">
    <location>
        <begin position="7"/>
        <end position="179"/>
    </location>
</feature>
<evidence type="ECO:0000259" key="2">
    <source>
        <dbReference type="Pfam" id="PF00535"/>
    </source>
</evidence>
<feature type="transmembrane region" description="Helical" evidence="1">
    <location>
        <begin position="262"/>
        <end position="282"/>
    </location>
</feature>
<evidence type="ECO:0000313" key="3">
    <source>
        <dbReference type="EMBL" id="OGM24938.1"/>
    </source>
</evidence>